<dbReference type="PROSITE" id="PS50925">
    <property type="entry name" value="BLUF"/>
    <property type="match status" value="1"/>
</dbReference>
<dbReference type="SUPFAM" id="SSF54975">
    <property type="entry name" value="Acylphosphatase/BLUF domain-like"/>
    <property type="match status" value="1"/>
</dbReference>
<accession>A0ABS3QCT3</accession>
<comment type="caution">
    <text evidence="2">The sequence shown here is derived from an EMBL/GenBank/DDBJ whole genome shotgun (WGS) entry which is preliminary data.</text>
</comment>
<dbReference type="RefSeq" id="WP_208174669.1">
    <property type="nucleotide sequence ID" value="NZ_JAGETZ010000003.1"/>
</dbReference>
<proteinExistence type="predicted"/>
<dbReference type="EMBL" id="JAGETZ010000003">
    <property type="protein sequence ID" value="MBO2009044.1"/>
    <property type="molecule type" value="Genomic_DNA"/>
</dbReference>
<evidence type="ECO:0000313" key="3">
    <source>
        <dbReference type="Proteomes" id="UP000664369"/>
    </source>
</evidence>
<dbReference type="Pfam" id="PF04940">
    <property type="entry name" value="BLUF"/>
    <property type="match status" value="1"/>
</dbReference>
<sequence>MGAYQLIFQSQSMVPFETPEMEAMLRKARTSNANQDISGLLLYTPDGRFLQVIEGRREAVRHLYYNRIVADPRHYNCRVYDEGPCWERAFPQWRMGFRSATAAVLRRLLSYVPPDGPGLLVPRPHTRAELLGLLQEFVASGEGLTELEEMA</sequence>
<organism evidence="2 3">
    <name type="scientific">Hymenobacter negativus</name>
    <dbReference type="NCBI Taxonomy" id="2795026"/>
    <lineage>
        <taxon>Bacteria</taxon>
        <taxon>Pseudomonadati</taxon>
        <taxon>Bacteroidota</taxon>
        <taxon>Cytophagia</taxon>
        <taxon>Cytophagales</taxon>
        <taxon>Hymenobacteraceae</taxon>
        <taxon>Hymenobacter</taxon>
    </lineage>
</organism>
<gene>
    <name evidence="2" type="ORF">J4E00_08265</name>
</gene>
<feature type="domain" description="BLUF" evidence="1">
    <location>
        <begin position="3"/>
        <end position="96"/>
    </location>
</feature>
<evidence type="ECO:0000313" key="2">
    <source>
        <dbReference type="EMBL" id="MBO2009044.1"/>
    </source>
</evidence>
<dbReference type="Proteomes" id="UP000664369">
    <property type="component" value="Unassembled WGS sequence"/>
</dbReference>
<protein>
    <submittedName>
        <fullName evidence="2">BLUF domain-containing protein</fullName>
    </submittedName>
</protein>
<reference evidence="2 3" key="1">
    <citation type="submission" date="2021-03" db="EMBL/GenBank/DDBJ databases">
        <authorList>
            <person name="Kim M.K."/>
        </authorList>
    </citation>
    <scope>NUCLEOTIDE SEQUENCE [LARGE SCALE GENOMIC DNA]</scope>
    <source>
        <strain evidence="2 3">BT442</strain>
    </source>
</reference>
<keyword evidence="3" id="KW-1185">Reference proteome</keyword>
<dbReference type="SMART" id="SM01034">
    <property type="entry name" value="BLUF"/>
    <property type="match status" value="1"/>
</dbReference>
<name>A0ABS3QCT3_9BACT</name>
<dbReference type="Gene3D" id="3.30.70.100">
    <property type="match status" value="1"/>
</dbReference>
<evidence type="ECO:0000259" key="1">
    <source>
        <dbReference type="PROSITE" id="PS50925"/>
    </source>
</evidence>
<dbReference type="InterPro" id="IPR036046">
    <property type="entry name" value="Acylphosphatase-like_dom_sf"/>
</dbReference>
<dbReference type="InterPro" id="IPR007024">
    <property type="entry name" value="BLUF_domain"/>
</dbReference>